<feature type="compositionally biased region" description="Basic residues" evidence="1">
    <location>
        <begin position="164"/>
        <end position="173"/>
    </location>
</feature>
<dbReference type="Proteomes" id="UP000256690">
    <property type="component" value="Unassembled WGS sequence"/>
</dbReference>
<organism evidence="2 3">
    <name type="scientific">Aspergillus mulundensis</name>
    <dbReference type="NCBI Taxonomy" id="1810919"/>
    <lineage>
        <taxon>Eukaryota</taxon>
        <taxon>Fungi</taxon>
        <taxon>Dikarya</taxon>
        <taxon>Ascomycota</taxon>
        <taxon>Pezizomycotina</taxon>
        <taxon>Eurotiomycetes</taxon>
        <taxon>Eurotiomycetidae</taxon>
        <taxon>Eurotiales</taxon>
        <taxon>Aspergillaceae</taxon>
        <taxon>Aspergillus</taxon>
        <taxon>Aspergillus subgen. Nidulantes</taxon>
    </lineage>
</organism>
<name>A0A3D8RZF4_9EURO</name>
<reference evidence="2 3" key="1">
    <citation type="journal article" date="2018" name="IMA Fungus">
        <title>IMA Genome-F 9: Draft genome sequence of Annulohypoxylon stygium, Aspergillus mulundensis, Berkeleyomyces basicola (syn. Thielaviopsis basicola), Ceratocystis smalleyi, two Cercospora beticola strains, Coleophoma cylindrospora, Fusarium fracticaudum, Phialophora cf. hyalina, and Morchella septimelata.</title>
        <authorList>
            <person name="Wingfield B.D."/>
            <person name="Bills G.F."/>
            <person name="Dong Y."/>
            <person name="Huang W."/>
            <person name="Nel W.J."/>
            <person name="Swalarsk-Parry B.S."/>
            <person name="Vaghefi N."/>
            <person name="Wilken P.M."/>
            <person name="An Z."/>
            <person name="de Beer Z.W."/>
            <person name="De Vos L."/>
            <person name="Chen L."/>
            <person name="Duong T.A."/>
            <person name="Gao Y."/>
            <person name="Hammerbacher A."/>
            <person name="Kikkert J.R."/>
            <person name="Li Y."/>
            <person name="Li H."/>
            <person name="Li K."/>
            <person name="Li Q."/>
            <person name="Liu X."/>
            <person name="Ma X."/>
            <person name="Naidoo K."/>
            <person name="Pethybridge S.J."/>
            <person name="Sun J."/>
            <person name="Steenkamp E.T."/>
            <person name="van der Nest M.A."/>
            <person name="van Wyk S."/>
            <person name="Wingfield M.J."/>
            <person name="Xiong C."/>
            <person name="Yue Q."/>
            <person name="Zhang X."/>
        </authorList>
    </citation>
    <scope>NUCLEOTIDE SEQUENCE [LARGE SCALE GENOMIC DNA]</scope>
    <source>
        <strain evidence="2 3">DSM 5745</strain>
    </source>
</reference>
<dbReference type="InterPro" id="IPR022190">
    <property type="entry name" value="DUF3716"/>
</dbReference>
<feature type="region of interest" description="Disordered" evidence="1">
    <location>
        <begin position="135"/>
        <end position="208"/>
    </location>
</feature>
<dbReference type="EMBL" id="PVWQ01000006">
    <property type="protein sequence ID" value="RDW79224.1"/>
    <property type="molecule type" value="Genomic_DNA"/>
</dbReference>
<gene>
    <name evidence="2" type="ORF">DSM5745_06076</name>
</gene>
<evidence type="ECO:0000313" key="2">
    <source>
        <dbReference type="EMBL" id="RDW79224.1"/>
    </source>
</evidence>
<dbReference type="OrthoDB" id="4499406at2759"/>
<accession>A0A3D8RZF4</accession>
<dbReference type="GeneID" id="38116446"/>
<feature type="compositionally biased region" description="Basic and acidic residues" evidence="1">
    <location>
        <begin position="185"/>
        <end position="195"/>
    </location>
</feature>
<protein>
    <submittedName>
        <fullName evidence="2">Uncharacterized protein</fullName>
    </submittedName>
</protein>
<evidence type="ECO:0000256" key="1">
    <source>
        <dbReference type="SAM" id="MobiDB-lite"/>
    </source>
</evidence>
<feature type="region of interest" description="Disordered" evidence="1">
    <location>
        <begin position="1"/>
        <end position="24"/>
    </location>
</feature>
<comment type="caution">
    <text evidence="2">The sequence shown here is derived from an EMBL/GenBank/DDBJ whole genome shotgun (WGS) entry which is preliminary data.</text>
</comment>
<evidence type="ECO:0000313" key="3">
    <source>
        <dbReference type="Proteomes" id="UP000256690"/>
    </source>
</evidence>
<dbReference type="AlphaFoldDB" id="A0A3D8RZF4"/>
<sequence>MSSNSSSSSSSRSDPDQNRWFYTEDLENLTHGDLPLASGDTEDPVVNHYRSLKIRRNLDWRNEKRQALPDGCKLQAAFAHTRGDEAPAPCLPCKDGKGPWNTCIAREHLGFAKWVPTDEACANCFFDERETECSHACAPGPARDSSTPSKRRTRSGANPERQPRPPRRTRKPQKTQTATGVDGDAENKGDGERHTPTAGTSRPTAIRDEEISDLESLLPASAYDDLPRLKRKRSDLMKMTFAVHGRITELEIERGKKVGRRNGEGPWKRWLE</sequence>
<dbReference type="RefSeq" id="XP_026603924.1">
    <property type="nucleotide sequence ID" value="XM_026748092.1"/>
</dbReference>
<keyword evidence="3" id="KW-1185">Reference proteome</keyword>
<proteinExistence type="predicted"/>
<dbReference type="Pfam" id="PF12511">
    <property type="entry name" value="DUF3716"/>
    <property type="match status" value="1"/>
</dbReference>
<dbReference type="STRING" id="1810919.A0A3D8RZF4"/>
<feature type="compositionally biased region" description="Low complexity" evidence="1">
    <location>
        <begin position="1"/>
        <end position="12"/>
    </location>
</feature>